<dbReference type="Proteomes" id="UP000694888">
    <property type="component" value="Unplaced"/>
</dbReference>
<dbReference type="SMART" id="SM00952">
    <property type="entry name" value="RAP"/>
    <property type="match status" value="1"/>
</dbReference>
<dbReference type="InterPro" id="IPR013584">
    <property type="entry name" value="RAP"/>
</dbReference>
<feature type="domain" description="RAP" evidence="1">
    <location>
        <begin position="922"/>
        <end position="979"/>
    </location>
</feature>
<sequence length="1006" mass="113038">MMATRPTVTLKRFRGHSTLASLTKNSSSSGSSKCCSRSRSAVDDTCQTTRCPATRVLDMSTLPGRTSLLAAATRPIWSSSKQTDLMARGNTLPTASFSTLAGRKRHVGFKRNCSTYDLKNIPVSSDVRRKNSWMFDSKVQVSDNDPCSILRTAVQSAEKGHFFPQDYLPFFSQYQTCVYARLGLSHVHQMPLLGEPKIWLEPANNLNIKSFTIDSESFEMLSSLVVTNVDDIPSSHVPRLLHHLHYLLLSGSEMVKVLLKRSEQLVHLFDLQDLAFLASSGVSHHMEAEDVRKLVDRTKELLDTQNVKDVNVGDLCVIYGNLQSHMTTPMFDLGARIISGKLSCEELDPTVNIFGTVEMFNKLSKFECVESLDNSIFMTLDRKNLSPMSFGETDLDTFGHAGKLFRRVDWIKGSALVKEFMADIVKDVEGCADVGDVVRVSSLLDREHLLGQEENFAQNICELVKDTDFVMFSKLLKICLRLNILFRNRSAWDLSSELQQRLEKMSEVLTVGQLEELLWADGGSFARAVWRLLDYRAARGCYWSTDFRRHLEQRLTHKVDQPEARREEVRLFLTLAVNRLTSGLQISPVELSALTQSMQKLDFGDLLAFHRTMVAGFRSSLPGNVKKQIQQLKVRLCSVFSHKLQQARGVSPEFSLFTGRQQVGSGPASGVGERWSLYEELLKELPQLVASSSADEKSCLRAVTLLNKLSEFHFAEAETLETLFCVVRSRTEENFLASLQLLEVMAKSGYQPRQFEKFVAWSHQLASDVMRSTCLSKTKQVEIALYLSMVEVFPDDVLQKIFSLDFLLSLEKELAESSKSQRESALGNLALLNRSICLECPHVNLTWFCHKHLPAGLSGSDDLKFLSDRLMSSLCRVFGAESFVKTSQHSPYGHHIDFLLMFDSNGLPVIPSDNLRNDYEKVAVQLLSSSDFCQDSGQLTGHTLVDIRHLQILGYSVVTIPQHRLSSMDVQSDEALDQEVWSTVQFSVAFTPVSGTFVPTPDEGDR</sequence>
<name>A0ABM1W163_APLCA</name>
<evidence type="ECO:0000259" key="1">
    <source>
        <dbReference type="PROSITE" id="PS51286"/>
    </source>
</evidence>
<evidence type="ECO:0000313" key="2">
    <source>
        <dbReference type="Proteomes" id="UP000694888"/>
    </source>
</evidence>
<dbReference type="InterPro" id="IPR013579">
    <property type="entry name" value="FAST_2"/>
</dbReference>
<evidence type="ECO:0000313" key="4">
    <source>
        <dbReference type="RefSeq" id="XP_035828406.1"/>
    </source>
</evidence>
<gene>
    <name evidence="3 4" type="primary">LOC101856844</name>
</gene>
<dbReference type="Pfam" id="PF08368">
    <property type="entry name" value="FAST_2"/>
    <property type="match status" value="1"/>
</dbReference>
<dbReference type="RefSeq" id="XP_035828406.1">
    <property type="nucleotide sequence ID" value="XM_035972513.1"/>
</dbReference>
<dbReference type="RefSeq" id="XP_005108835.1">
    <property type="nucleotide sequence ID" value="XM_005108778.3"/>
</dbReference>
<reference evidence="3 4" key="1">
    <citation type="submission" date="2025-05" db="UniProtKB">
        <authorList>
            <consortium name="RefSeq"/>
        </authorList>
    </citation>
    <scope>IDENTIFICATION</scope>
</reference>
<keyword evidence="2" id="KW-1185">Reference proteome</keyword>
<accession>A0ABM1W163</accession>
<dbReference type="Pfam" id="PF08373">
    <property type="entry name" value="RAP"/>
    <property type="match status" value="1"/>
</dbReference>
<organism evidence="2 4">
    <name type="scientific">Aplysia californica</name>
    <name type="common">California sea hare</name>
    <dbReference type="NCBI Taxonomy" id="6500"/>
    <lineage>
        <taxon>Eukaryota</taxon>
        <taxon>Metazoa</taxon>
        <taxon>Spiralia</taxon>
        <taxon>Lophotrochozoa</taxon>
        <taxon>Mollusca</taxon>
        <taxon>Gastropoda</taxon>
        <taxon>Heterobranchia</taxon>
        <taxon>Euthyneura</taxon>
        <taxon>Tectipleura</taxon>
        <taxon>Aplysiida</taxon>
        <taxon>Aplysioidea</taxon>
        <taxon>Aplysiidae</taxon>
        <taxon>Aplysia</taxon>
    </lineage>
</organism>
<evidence type="ECO:0000313" key="3">
    <source>
        <dbReference type="RefSeq" id="XP_005108835.1"/>
    </source>
</evidence>
<proteinExistence type="predicted"/>
<protein>
    <submittedName>
        <fullName evidence="3 4">Uncharacterized protein LOC101856844</fullName>
    </submittedName>
</protein>
<dbReference type="PROSITE" id="PS51286">
    <property type="entry name" value="RAP"/>
    <property type="match status" value="1"/>
</dbReference>
<dbReference type="GeneID" id="101856844"/>